<proteinExistence type="inferred from homology"/>
<comment type="similarity">
    <text evidence="2 6">Belongs to the peroxisomal membrane protein PXMP2/4 family.</text>
</comment>
<dbReference type="Proteomes" id="UP000766486">
    <property type="component" value="Unassembled WGS sequence"/>
</dbReference>
<evidence type="ECO:0000256" key="2">
    <source>
        <dbReference type="ARBA" id="ARBA00006824"/>
    </source>
</evidence>
<evidence type="ECO:0000256" key="6">
    <source>
        <dbReference type="RuleBase" id="RU363053"/>
    </source>
</evidence>
<keyword evidence="3" id="KW-0812">Transmembrane</keyword>
<name>A0ABY6U648_BIOOC</name>
<comment type="caution">
    <text evidence="7">The sequence shown here is derived from an EMBL/GenBank/DDBJ whole genome shotgun (WGS) entry which is preliminary data.</text>
</comment>
<feature type="non-terminal residue" evidence="7">
    <location>
        <position position="185"/>
    </location>
</feature>
<evidence type="ECO:0000313" key="8">
    <source>
        <dbReference type="Proteomes" id="UP000766486"/>
    </source>
</evidence>
<keyword evidence="8" id="KW-1185">Reference proteome</keyword>
<dbReference type="PANTHER" id="PTHR11266">
    <property type="entry name" value="PEROXISOMAL MEMBRANE PROTEIN 2, PXMP2 MPV17"/>
    <property type="match status" value="1"/>
</dbReference>
<gene>
    <name evidence="7" type="ORF">CLO192961_LOCUS192599</name>
</gene>
<evidence type="ECO:0008006" key="9">
    <source>
        <dbReference type="Google" id="ProtNLM"/>
    </source>
</evidence>
<evidence type="ECO:0000256" key="1">
    <source>
        <dbReference type="ARBA" id="ARBA00004141"/>
    </source>
</evidence>
<keyword evidence="5" id="KW-0472">Membrane</keyword>
<reference evidence="7 8" key="1">
    <citation type="submission" date="2019-06" db="EMBL/GenBank/DDBJ databases">
        <authorList>
            <person name="Broberg M."/>
        </authorList>
    </citation>
    <scope>NUCLEOTIDE SEQUENCE [LARGE SCALE GENOMIC DNA]</scope>
</reference>
<evidence type="ECO:0000256" key="3">
    <source>
        <dbReference type="ARBA" id="ARBA00022692"/>
    </source>
</evidence>
<sequence length="185" mass="21084">QHVTKRVEFADQIPRYRRSLSRAPLTTQCITTAILFATGDVIAQQLVEKRGVEKHDVSRTGRMFLYVVFGPAATQWYKFLSRRIVIQNRAVQLVCRVMCDQVVFAPISNAAFLTSMALLEGTSPREKLSKNYWAALKMNYMIWPAVQTVNFSFVPLQYQLLFVNGVSVGWNTFLSLLNGSRKSLE</sequence>
<dbReference type="InterPro" id="IPR007248">
    <property type="entry name" value="Mpv17_PMP22"/>
</dbReference>
<evidence type="ECO:0000313" key="7">
    <source>
        <dbReference type="EMBL" id="VUC26542.1"/>
    </source>
</evidence>
<comment type="subcellular location">
    <subcellularLocation>
        <location evidence="1">Membrane</location>
        <topology evidence="1">Multi-pass membrane protein</topology>
    </subcellularLocation>
</comment>
<evidence type="ECO:0000256" key="4">
    <source>
        <dbReference type="ARBA" id="ARBA00022989"/>
    </source>
</evidence>
<feature type="non-terminal residue" evidence="7">
    <location>
        <position position="1"/>
    </location>
</feature>
<protein>
    <recommendedName>
        <fullName evidence="9">Protein sym1</fullName>
    </recommendedName>
</protein>
<accession>A0ABY6U648</accession>
<evidence type="ECO:0000256" key="5">
    <source>
        <dbReference type="ARBA" id="ARBA00023136"/>
    </source>
</evidence>
<organism evidence="7 8">
    <name type="scientific">Bionectria ochroleuca</name>
    <name type="common">Gliocladium roseum</name>
    <dbReference type="NCBI Taxonomy" id="29856"/>
    <lineage>
        <taxon>Eukaryota</taxon>
        <taxon>Fungi</taxon>
        <taxon>Dikarya</taxon>
        <taxon>Ascomycota</taxon>
        <taxon>Pezizomycotina</taxon>
        <taxon>Sordariomycetes</taxon>
        <taxon>Hypocreomycetidae</taxon>
        <taxon>Hypocreales</taxon>
        <taxon>Bionectriaceae</taxon>
        <taxon>Clonostachys</taxon>
    </lineage>
</organism>
<keyword evidence="4" id="KW-1133">Transmembrane helix</keyword>
<dbReference type="EMBL" id="CABFNS010000753">
    <property type="protein sequence ID" value="VUC26542.1"/>
    <property type="molecule type" value="Genomic_DNA"/>
</dbReference>
<dbReference type="PANTHER" id="PTHR11266:SF17">
    <property type="entry name" value="PROTEIN MPV17"/>
    <property type="match status" value="1"/>
</dbReference>
<dbReference type="Pfam" id="PF04117">
    <property type="entry name" value="Mpv17_PMP22"/>
    <property type="match status" value="1"/>
</dbReference>